<feature type="coiled-coil region" evidence="6">
    <location>
        <begin position="362"/>
        <end position="389"/>
    </location>
</feature>
<evidence type="ECO:0000256" key="3">
    <source>
        <dbReference type="ARBA" id="ARBA00022692"/>
    </source>
</evidence>
<keyword evidence="6" id="KW-0175">Coiled coil</keyword>
<evidence type="ECO:0000256" key="4">
    <source>
        <dbReference type="ARBA" id="ARBA00022989"/>
    </source>
</evidence>
<gene>
    <name evidence="9" type="ordered locus">Mchl_4247</name>
</gene>
<dbReference type="InterPro" id="IPR003856">
    <property type="entry name" value="LPS_length_determ_N"/>
</dbReference>
<keyword evidence="5 7" id="KW-0472">Membrane</keyword>
<dbReference type="Pfam" id="PF02706">
    <property type="entry name" value="Wzz"/>
    <property type="match status" value="1"/>
</dbReference>
<dbReference type="AlphaFoldDB" id="B7L1A1"/>
<evidence type="ECO:0000256" key="7">
    <source>
        <dbReference type="SAM" id="Phobius"/>
    </source>
</evidence>
<evidence type="ECO:0000313" key="10">
    <source>
        <dbReference type="Proteomes" id="UP000002385"/>
    </source>
</evidence>
<feature type="domain" description="Polysaccharide chain length determinant N-terminal" evidence="8">
    <location>
        <begin position="5"/>
        <end position="90"/>
    </location>
</feature>
<dbReference type="PANTHER" id="PTHR32309">
    <property type="entry name" value="TYROSINE-PROTEIN KINASE"/>
    <property type="match status" value="1"/>
</dbReference>
<evidence type="ECO:0000256" key="6">
    <source>
        <dbReference type="SAM" id="Coils"/>
    </source>
</evidence>
<protein>
    <submittedName>
        <fullName evidence="9">Lipopolysaccharide biosynthesis protein</fullName>
    </submittedName>
</protein>
<keyword evidence="4 7" id="KW-1133">Transmembrane helix</keyword>
<dbReference type="PANTHER" id="PTHR32309:SF31">
    <property type="entry name" value="CAPSULAR EXOPOLYSACCHARIDE FAMILY"/>
    <property type="match status" value="1"/>
</dbReference>
<evidence type="ECO:0000256" key="2">
    <source>
        <dbReference type="ARBA" id="ARBA00022475"/>
    </source>
</evidence>
<feature type="transmembrane region" description="Helical" evidence="7">
    <location>
        <begin position="419"/>
        <end position="438"/>
    </location>
</feature>
<evidence type="ECO:0000256" key="5">
    <source>
        <dbReference type="ARBA" id="ARBA00023136"/>
    </source>
</evidence>
<reference evidence="10" key="1">
    <citation type="submission" date="2008-12" db="EMBL/GenBank/DDBJ databases">
        <title>Complete sequence of chromosome of Methylobacterium chloromethanicum CM4.</title>
        <authorList>
            <consortium name="US DOE Joint Genome Institute"/>
            <person name="Lucas S."/>
            <person name="Copeland A."/>
            <person name="Lapidus A."/>
            <person name="Glavina del Rio T."/>
            <person name="Dalin E."/>
            <person name="Tice H."/>
            <person name="Bruce D."/>
            <person name="Goodwin L."/>
            <person name="Pitluck S."/>
            <person name="Chertkov O."/>
            <person name="Brettin T."/>
            <person name="Detter J.C."/>
            <person name="Han C."/>
            <person name="Larimer F."/>
            <person name="Land M."/>
            <person name="Hauser L."/>
            <person name="Kyrpides N."/>
            <person name="Mikhailova N."/>
            <person name="Marx C."/>
            <person name="Richardson P."/>
        </authorList>
    </citation>
    <scope>NUCLEOTIDE SEQUENCE [LARGE SCALE GENOMIC DNA]</scope>
    <source>
        <strain evidence="10">CM4 / NCIMB 13688</strain>
    </source>
</reference>
<name>B7L1A1_METC4</name>
<feature type="coiled-coil region" evidence="6">
    <location>
        <begin position="196"/>
        <end position="223"/>
    </location>
</feature>
<keyword evidence="3 7" id="KW-0812">Transmembrane</keyword>
<proteinExistence type="predicted"/>
<keyword evidence="2" id="KW-1003">Cell membrane</keyword>
<evidence type="ECO:0000313" key="9">
    <source>
        <dbReference type="EMBL" id="ACK85023.1"/>
    </source>
</evidence>
<organism evidence="9 10">
    <name type="scientific">Methylorubrum extorquens (strain CM4 / NCIMB 13688)</name>
    <name type="common">Methylobacterium extorquens</name>
    <dbReference type="NCBI Taxonomy" id="440085"/>
    <lineage>
        <taxon>Bacteria</taxon>
        <taxon>Pseudomonadati</taxon>
        <taxon>Pseudomonadota</taxon>
        <taxon>Alphaproteobacteria</taxon>
        <taxon>Hyphomicrobiales</taxon>
        <taxon>Methylobacteriaceae</taxon>
        <taxon>Methylorubrum</taxon>
    </lineage>
</organism>
<comment type="subcellular location">
    <subcellularLocation>
        <location evidence="1">Cell membrane</location>
        <topology evidence="1">Multi-pass membrane protein</topology>
    </subcellularLocation>
</comment>
<dbReference type="EMBL" id="CP001298">
    <property type="protein sequence ID" value="ACK85023.1"/>
    <property type="molecule type" value="Genomic_DNA"/>
</dbReference>
<dbReference type="Proteomes" id="UP000002385">
    <property type="component" value="Chromosome"/>
</dbReference>
<evidence type="ECO:0000259" key="8">
    <source>
        <dbReference type="Pfam" id="PF02706"/>
    </source>
</evidence>
<evidence type="ECO:0000256" key="1">
    <source>
        <dbReference type="ARBA" id="ARBA00004651"/>
    </source>
</evidence>
<dbReference type="RefSeq" id="WP_015952154.1">
    <property type="nucleotide sequence ID" value="NC_011757.1"/>
</dbReference>
<sequence length="439" mass="49300">MNDLIIATMWRKKLSVGLAILFPLCAAAAVQLYYPRTYEATALLLLADQRLGNQAANEGAEASVQRREQIINSQVYIAESFGVLHRAIQKYGTMRLLESWGQHAEQGATGCMFPGCWASIASPIEEKSSEDSMSDVERKLYLRVRGALKIQVERGTDLMRLSFRHRSPQVAADFLNDIVITFVERNVELYGNSGVASFFEDERARYEQALRNAQKDLDEFARQHKVYSVREQRNLALHNRSTLLAEIAKTTASVAEKELVAKSFARQLLEFKPLSSNASLQRLARSAGGAANGLRGLSSQQFVQEPADPPLLLVRVFQDTVQSLVKTNAEIDGSRALGLQQSDELKKIERELSGLSMIEPEFDRLEREIAEKQRNLDLYSRRATEQRLEADFRERRFFNMRVAQAAVVPLNPVFPLPHLVFPAALLVSLTLVAAIVFFG</sequence>
<reference evidence="9 10" key="2">
    <citation type="journal article" date="2012" name="J. Bacteriol.">
        <title>Complete genome sequences of six strains of the genus Methylobacterium.</title>
        <authorList>
            <person name="Marx C.J."/>
            <person name="Bringel F."/>
            <person name="Chistoserdova L."/>
            <person name="Moulin L."/>
            <person name="Farhan Ul Haque M."/>
            <person name="Fleischman D.E."/>
            <person name="Gruffaz C."/>
            <person name="Jourand P."/>
            <person name="Knief C."/>
            <person name="Lee M.C."/>
            <person name="Muller E.E."/>
            <person name="Nadalig T."/>
            <person name="Peyraud R."/>
            <person name="Roselli S."/>
            <person name="Russ L."/>
            <person name="Goodwin L.A."/>
            <person name="Ivanova N."/>
            <person name="Kyrpides N."/>
            <person name="Lajus A."/>
            <person name="Land M.L."/>
            <person name="Medigue C."/>
            <person name="Mikhailova N."/>
            <person name="Nolan M."/>
            <person name="Woyke T."/>
            <person name="Stolyar S."/>
            <person name="Vorholt J.A."/>
            <person name="Vuilleumier S."/>
        </authorList>
    </citation>
    <scope>NUCLEOTIDE SEQUENCE [LARGE SCALE GENOMIC DNA]</scope>
    <source>
        <strain evidence="10">CM4 / NCIMB 13688</strain>
    </source>
</reference>
<accession>B7L1A1</accession>
<dbReference type="KEGG" id="mch:Mchl_4247"/>
<dbReference type="InterPro" id="IPR050445">
    <property type="entry name" value="Bact_polysacc_biosynth/exp"/>
</dbReference>
<dbReference type="HOGENOM" id="CLU_623762_0_0_5"/>
<dbReference type="GO" id="GO:0005886">
    <property type="term" value="C:plasma membrane"/>
    <property type="evidence" value="ECO:0007669"/>
    <property type="project" value="UniProtKB-SubCell"/>
</dbReference>